<keyword evidence="3" id="KW-1185">Reference proteome</keyword>
<comment type="caution">
    <text evidence="2">The sequence shown here is derived from an EMBL/GenBank/DDBJ whole genome shotgun (WGS) entry which is preliminary data.</text>
</comment>
<evidence type="ECO:0000313" key="2">
    <source>
        <dbReference type="EMBL" id="MFC5468978.1"/>
    </source>
</evidence>
<accession>A0ABW0LTD2</accession>
<sequence length="101" mass="10910">MKAWLPATHVGIPCPFRLVTGLQCPGCGMTRAASSLLSLDAPQAFAYNPLPFVLAPLFLAYLFAKKRKANRTGNAIMAVMLAMTIAFGVLRNLPGWESWAS</sequence>
<keyword evidence="1" id="KW-1133">Transmembrane helix</keyword>
<keyword evidence="1" id="KW-0472">Membrane</keyword>
<organism evidence="2 3">
    <name type="scientific">Cohnella suwonensis</name>
    <dbReference type="NCBI Taxonomy" id="696072"/>
    <lineage>
        <taxon>Bacteria</taxon>
        <taxon>Bacillati</taxon>
        <taxon>Bacillota</taxon>
        <taxon>Bacilli</taxon>
        <taxon>Bacillales</taxon>
        <taxon>Paenibacillaceae</taxon>
        <taxon>Cohnella</taxon>
    </lineage>
</organism>
<reference evidence="3" key="1">
    <citation type="journal article" date="2019" name="Int. J. Syst. Evol. Microbiol.">
        <title>The Global Catalogue of Microorganisms (GCM) 10K type strain sequencing project: providing services to taxonomists for standard genome sequencing and annotation.</title>
        <authorList>
            <consortium name="The Broad Institute Genomics Platform"/>
            <consortium name="The Broad Institute Genome Sequencing Center for Infectious Disease"/>
            <person name="Wu L."/>
            <person name="Ma J."/>
        </authorList>
    </citation>
    <scope>NUCLEOTIDE SEQUENCE [LARGE SCALE GENOMIC DNA]</scope>
    <source>
        <strain evidence="3">CCUG 57113</strain>
    </source>
</reference>
<feature type="transmembrane region" description="Helical" evidence="1">
    <location>
        <begin position="44"/>
        <end position="63"/>
    </location>
</feature>
<name>A0ABW0LTD2_9BACL</name>
<evidence type="ECO:0000256" key="1">
    <source>
        <dbReference type="SAM" id="Phobius"/>
    </source>
</evidence>
<dbReference type="Proteomes" id="UP001596105">
    <property type="component" value="Unassembled WGS sequence"/>
</dbReference>
<evidence type="ECO:0000313" key="3">
    <source>
        <dbReference type="Proteomes" id="UP001596105"/>
    </source>
</evidence>
<keyword evidence="1" id="KW-0812">Transmembrane</keyword>
<dbReference type="RefSeq" id="WP_378082004.1">
    <property type="nucleotide sequence ID" value="NZ_JBHSMH010000022.1"/>
</dbReference>
<proteinExistence type="predicted"/>
<gene>
    <name evidence="2" type="ORF">ACFPPD_09610</name>
</gene>
<dbReference type="Pfam" id="PF10825">
    <property type="entry name" value="DUF2752"/>
    <property type="match status" value="1"/>
</dbReference>
<protein>
    <submittedName>
        <fullName evidence="2">DUF2752 domain-containing protein</fullName>
    </submittedName>
</protein>
<dbReference type="InterPro" id="IPR021215">
    <property type="entry name" value="DUF2752"/>
</dbReference>
<dbReference type="EMBL" id="JBHSMH010000022">
    <property type="protein sequence ID" value="MFC5468978.1"/>
    <property type="molecule type" value="Genomic_DNA"/>
</dbReference>
<feature type="transmembrane region" description="Helical" evidence="1">
    <location>
        <begin position="75"/>
        <end position="93"/>
    </location>
</feature>